<evidence type="ECO:0000313" key="2">
    <source>
        <dbReference type="EMBL" id="JAD84920.1"/>
    </source>
</evidence>
<sequence length="190" mass="20963">MWTPAPASTTDGSAYLTVQVSPLLIILCTCKCSSARYLPRLDDPTPAPSMTMPTEHSSRPTLGFPLGTALLLLVIFSLSGIFSCCYHWDKLRSILQSRHPVMFEEDQHTVISIASSPSKTASDHKNEKAGKECGLPVIMPGDKVPKFFARPCPHEICLPEAEKNGVELQTKCSVSRNHFLEDRVHENTLN</sequence>
<dbReference type="EMBL" id="GBRH01212975">
    <property type="protein sequence ID" value="JAD84920.1"/>
    <property type="molecule type" value="Transcribed_RNA"/>
</dbReference>
<organism evidence="2">
    <name type="scientific">Arundo donax</name>
    <name type="common">Giant reed</name>
    <name type="synonym">Donax arundinaceus</name>
    <dbReference type="NCBI Taxonomy" id="35708"/>
    <lineage>
        <taxon>Eukaryota</taxon>
        <taxon>Viridiplantae</taxon>
        <taxon>Streptophyta</taxon>
        <taxon>Embryophyta</taxon>
        <taxon>Tracheophyta</taxon>
        <taxon>Spermatophyta</taxon>
        <taxon>Magnoliopsida</taxon>
        <taxon>Liliopsida</taxon>
        <taxon>Poales</taxon>
        <taxon>Poaceae</taxon>
        <taxon>PACMAD clade</taxon>
        <taxon>Arundinoideae</taxon>
        <taxon>Arundineae</taxon>
        <taxon>Arundo</taxon>
    </lineage>
</organism>
<evidence type="ECO:0008006" key="3">
    <source>
        <dbReference type="Google" id="ProtNLM"/>
    </source>
</evidence>
<reference evidence="2" key="2">
    <citation type="journal article" date="2015" name="Data Brief">
        <title>Shoot transcriptome of the giant reed, Arundo donax.</title>
        <authorList>
            <person name="Barrero R.A."/>
            <person name="Guerrero F.D."/>
            <person name="Moolhuijzen P."/>
            <person name="Goolsby J.A."/>
            <person name="Tidwell J."/>
            <person name="Bellgard S.E."/>
            <person name="Bellgard M.I."/>
        </authorList>
    </citation>
    <scope>NUCLEOTIDE SEQUENCE</scope>
    <source>
        <tissue evidence="2">Shoot tissue taken approximately 20 cm above the soil surface</tissue>
    </source>
</reference>
<dbReference type="PANTHER" id="PTHR34291:SF1">
    <property type="entry name" value="HYDROXYPROLINE-RICH GLYCOPROTEIN FAMILY PROTEIN"/>
    <property type="match status" value="1"/>
</dbReference>
<dbReference type="PANTHER" id="PTHR34291">
    <property type="entry name" value="HYDROXYPROLINE-RICH GLYCOPROTEIN FAMILY PROTEIN"/>
    <property type="match status" value="1"/>
</dbReference>
<dbReference type="InterPro" id="IPR037699">
    <property type="entry name" value="At5g65660-like"/>
</dbReference>
<evidence type="ECO:0000256" key="1">
    <source>
        <dbReference type="SAM" id="Phobius"/>
    </source>
</evidence>
<keyword evidence="1" id="KW-0812">Transmembrane</keyword>
<keyword evidence="1" id="KW-1133">Transmembrane helix</keyword>
<protein>
    <recommendedName>
        <fullName evidence="3">Hydroxyproline-rich glycoprotein family protein</fullName>
    </recommendedName>
</protein>
<feature type="transmembrane region" description="Helical" evidence="1">
    <location>
        <begin position="62"/>
        <end position="88"/>
    </location>
</feature>
<accession>A0A0A9DH06</accession>
<proteinExistence type="predicted"/>
<dbReference type="AlphaFoldDB" id="A0A0A9DH06"/>
<name>A0A0A9DH06_ARUDO</name>
<reference evidence="2" key="1">
    <citation type="submission" date="2014-09" db="EMBL/GenBank/DDBJ databases">
        <authorList>
            <person name="Magalhaes I.L.F."/>
            <person name="Oliveira U."/>
            <person name="Santos F.R."/>
            <person name="Vidigal T.H.D.A."/>
            <person name="Brescovit A.D."/>
            <person name="Santos A.J."/>
        </authorList>
    </citation>
    <scope>NUCLEOTIDE SEQUENCE</scope>
    <source>
        <tissue evidence="2">Shoot tissue taken approximately 20 cm above the soil surface</tissue>
    </source>
</reference>
<keyword evidence="1" id="KW-0472">Membrane</keyword>